<accession>A0ABQ1ZXA6</accession>
<sequence length="143" mass="16544">MNDIMIREALERLQAEIDPVTRIRLKPEKSVLVEALTVFERCGVEPLRRSRLLAIYTLLASAFARHSEPLELDDTELTRRILDGDYLYSLYIQYALKCKEESLLRDLSPFVKKIQIARALGQDEQVPLLSAFEQILLNRKEAN</sequence>
<evidence type="ECO:0000313" key="2">
    <source>
        <dbReference type="Proteomes" id="UP000605427"/>
    </source>
</evidence>
<name>A0ABQ1ZXA6_9BACL</name>
<proteinExistence type="predicted"/>
<dbReference type="Proteomes" id="UP000605427">
    <property type="component" value="Unassembled WGS sequence"/>
</dbReference>
<organism evidence="1 2">
    <name type="scientific">Saccharibacillus endophyticus</name>
    <dbReference type="NCBI Taxonomy" id="2060666"/>
    <lineage>
        <taxon>Bacteria</taxon>
        <taxon>Bacillati</taxon>
        <taxon>Bacillota</taxon>
        <taxon>Bacilli</taxon>
        <taxon>Bacillales</taxon>
        <taxon>Paenibacillaceae</taxon>
        <taxon>Saccharibacillus</taxon>
    </lineage>
</organism>
<comment type="caution">
    <text evidence="1">The sequence shown here is derived from an EMBL/GenBank/DDBJ whole genome shotgun (WGS) entry which is preliminary data.</text>
</comment>
<keyword evidence="2" id="KW-1185">Reference proteome</keyword>
<evidence type="ECO:0000313" key="1">
    <source>
        <dbReference type="EMBL" id="GGH81692.1"/>
    </source>
</evidence>
<dbReference type="RefSeq" id="WP_172245296.1">
    <property type="nucleotide sequence ID" value="NZ_BMDD01000004.1"/>
</dbReference>
<gene>
    <name evidence="1" type="ORF">GCM10007362_31880</name>
</gene>
<dbReference type="EMBL" id="BMDD01000004">
    <property type="protein sequence ID" value="GGH81692.1"/>
    <property type="molecule type" value="Genomic_DNA"/>
</dbReference>
<reference evidence="2" key="1">
    <citation type="journal article" date="2019" name="Int. J. Syst. Evol. Microbiol.">
        <title>The Global Catalogue of Microorganisms (GCM) 10K type strain sequencing project: providing services to taxonomists for standard genome sequencing and annotation.</title>
        <authorList>
            <consortium name="The Broad Institute Genomics Platform"/>
            <consortium name="The Broad Institute Genome Sequencing Center for Infectious Disease"/>
            <person name="Wu L."/>
            <person name="Ma J."/>
        </authorList>
    </citation>
    <scope>NUCLEOTIDE SEQUENCE [LARGE SCALE GENOMIC DNA]</scope>
    <source>
        <strain evidence="2">CCM 8702</strain>
    </source>
</reference>
<protein>
    <submittedName>
        <fullName evidence="1">Uncharacterized protein</fullName>
    </submittedName>
</protein>